<dbReference type="PROSITE" id="PS50931">
    <property type="entry name" value="HTH_LYSR"/>
    <property type="match status" value="1"/>
</dbReference>
<evidence type="ECO:0000256" key="4">
    <source>
        <dbReference type="ARBA" id="ARBA00023163"/>
    </source>
</evidence>
<comment type="caution">
    <text evidence="6">The sequence shown here is derived from an EMBL/GenBank/DDBJ whole genome shotgun (WGS) entry which is preliminary data.</text>
</comment>
<dbReference type="SUPFAM" id="SSF53850">
    <property type="entry name" value="Periplasmic binding protein-like II"/>
    <property type="match status" value="1"/>
</dbReference>
<gene>
    <name evidence="6" type="ORF">RKE40_22795</name>
</gene>
<comment type="similarity">
    <text evidence="1">Belongs to the LysR transcriptional regulatory family.</text>
</comment>
<keyword evidence="4" id="KW-0804">Transcription</keyword>
<dbReference type="RefSeq" id="WP_316020499.1">
    <property type="nucleotide sequence ID" value="NZ_JAWDID010000047.1"/>
</dbReference>
<sequence>MREANLTLIQTFFIVARDGSYSAAARKLGMSYQSAANHVRRLEQVLEERLVLSEQGAKTVTLTPRGRSLYKLLLPELDTVLARLDRTLDKERPVLRIGLPQAIFYYLLPPILARFRELFPQVEILAYERDTSLPEMIKDGSLDLCITERYFGDPNVPQHLVCTYRPALVFPTAWGAAPAPGEIREWAQRRPFVTYEPGQLLRNLAIDYLRPDGSEMEIAISTSGSSSVKRCVEAGIGFAIIPAWCLDGSETSIAGLEIAELPEIPIYFGEASFLARNPYVVTLRQLCGNLMQTASGPQLPTA</sequence>
<dbReference type="PANTHER" id="PTHR30126">
    <property type="entry name" value="HTH-TYPE TRANSCRIPTIONAL REGULATOR"/>
    <property type="match status" value="1"/>
</dbReference>
<dbReference type="Gene3D" id="3.40.190.10">
    <property type="entry name" value="Periplasmic binding protein-like II"/>
    <property type="match status" value="2"/>
</dbReference>
<name>A0ABU3SD92_9HYPH</name>
<evidence type="ECO:0000313" key="6">
    <source>
        <dbReference type="EMBL" id="MDU0342737.1"/>
    </source>
</evidence>
<dbReference type="InterPro" id="IPR036388">
    <property type="entry name" value="WH-like_DNA-bd_sf"/>
</dbReference>
<keyword evidence="7" id="KW-1185">Reference proteome</keyword>
<dbReference type="Gene3D" id="1.10.10.10">
    <property type="entry name" value="Winged helix-like DNA-binding domain superfamily/Winged helix DNA-binding domain"/>
    <property type="match status" value="1"/>
</dbReference>
<evidence type="ECO:0000313" key="7">
    <source>
        <dbReference type="Proteomes" id="UP001254257"/>
    </source>
</evidence>
<dbReference type="SUPFAM" id="SSF46785">
    <property type="entry name" value="Winged helix' DNA-binding domain"/>
    <property type="match status" value="1"/>
</dbReference>
<dbReference type="CDD" id="cd05466">
    <property type="entry name" value="PBP2_LTTR_substrate"/>
    <property type="match status" value="1"/>
</dbReference>
<dbReference type="Pfam" id="PF00126">
    <property type="entry name" value="HTH_1"/>
    <property type="match status" value="1"/>
</dbReference>
<reference evidence="6 7" key="1">
    <citation type="submission" date="2023-09" db="EMBL/GenBank/DDBJ databases">
        <title>Whole genome shotgun sequencing (WGS) of Bosea sp. ZW T0_25, isolated from stored onions (Allium cepa).</title>
        <authorList>
            <person name="Stoll D.A."/>
            <person name="Huch M."/>
        </authorList>
    </citation>
    <scope>NUCLEOTIDE SEQUENCE [LARGE SCALE GENOMIC DNA]</scope>
    <source>
        <strain evidence="6 7">ZW T0_25</strain>
    </source>
</reference>
<keyword evidence="3" id="KW-0238">DNA-binding</keyword>
<proteinExistence type="inferred from homology"/>
<dbReference type="Proteomes" id="UP001254257">
    <property type="component" value="Unassembled WGS sequence"/>
</dbReference>
<evidence type="ECO:0000256" key="2">
    <source>
        <dbReference type="ARBA" id="ARBA00023015"/>
    </source>
</evidence>
<evidence type="ECO:0000256" key="3">
    <source>
        <dbReference type="ARBA" id="ARBA00023125"/>
    </source>
</evidence>
<organism evidence="6 7">
    <name type="scientific">Bosea rubneri</name>
    <dbReference type="NCBI Taxonomy" id="3075434"/>
    <lineage>
        <taxon>Bacteria</taxon>
        <taxon>Pseudomonadati</taxon>
        <taxon>Pseudomonadota</taxon>
        <taxon>Alphaproteobacteria</taxon>
        <taxon>Hyphomicrobiales</taxon>
        <taxon>Boseaceae</taxon>
        <taxon>Bosea</taxon>
    </lineage>
</organism>
<dbReference type="InterPro" id="IPR000847">
    <property type="entry name" value="LysR_HTH_N"/>
</dbReference>
<dbReference type="InterPro" id="IPR036390">
    <property type="entry name" value="WH_DNA-bd_sf"/>
</dbReference>
<accession>A0ABU3SD92</accession>
<keyword evidence="2" id="KW-0805">Transcription regulation</keyword>
<dbReference type="Pfam" id="PF03466">
    <property type="entry name" value="LysR_substrate"/>
    <property type="match status" value="1"/>
</dbReference>
<dbReference type="EMBL" id="JAWDID010000047">
    <property type="protein sequence ID" value="MDU0342737.1"/>
    <property type="molecule type" value="Genomic_DNA"/>
</dbReference>
<dbReference type="InterPro" id="IPR005119">
    <property type="entry name" value="LysR_subst-bd"/>
</dbReference>
<dbReference type="PANTHER" id="PTHR30126:SF40">
    <property type="entry name" value="HTH-TYPE TRANSCRIPTIONAL REGULATOR GLTR"/>
    <property type="match status" value="1"/>
</dbReference>
<protein>
    <submittedName>
        <fullName evidence="6">LysR family transcriptional regulator</fullName>
    </submittedName>
</protein>
<evidence type="ECO:0000259" key="5">
    <source>
        <dbReference type="PROSITE" id="PS50931"/>
    </source>
</evidence>
<feature type="domain" description="HTH lysR-type" evidence="5">
    <location>
        <begin position="1"/>
        <end position="61"/>
    </location>
</feature>
<evidence type="ECO:0000256" key="1">
    <source>
        <dbReference type="ARBA" id="ARBA00009437"/>
    </source>
</evidence>